<dbReference type="Gene3D" id="3.40.50.620">
    <property type="entry name" value="HUPs"/>
    <property type="match status" value="1"/>
</dbReference>
<feature type="binding site" evidence="11">
    <location>
        <position position="143"/>
    </location>
    <ligand>
        <name>Zn(2+)</name>
        <dbReference type="ChEBI" id="CHEBI:29105"/>
    </ligand>
</feature>
<dbReference type="PANTHER" id="PTHR45765">
    <property type="entry name" value="METHIONINE--TRNA LIGASE"/>
    <property type="match status" value="1"/>
</dbReference>
<feature type="domain" description="Methionyl-tRNA synthetase anticodon-binding" evidence="13">
    <location>
        <begin position="411"/>
        <end position="567"/>
    </location>
</feature>
<evidence type="ECO:0000256" key="9">
    <source>
        <dbReference type="ARBA" id="ARBA00023146"/>
    </source>
</evidence>
<feature type="binding site" evidence="11">
    <location>
        <position position="146"/>
    </location>
    <ligand>
        <name>Zn(2+)</name>
        <dbReference type="ChEBI" id="CHEBI:29105"/>
    </ligand>
</feature>
<dbReference type="Gene3D" id="1.10.730.10">
    <property type="entry name" value="Isoleucyl-tRNA Synthetase, Domain 1"/>
    <property type="match status" value="1"/>
</dbReference>
<feature type="binding site" evidence="11">
    <location>
        <position position="156"/>
    </location>
    <ligand>
        <name>Zn(2+)</name>
        <dbReference type="ChEBI" id="CHEBI:29105"/>
    </ligand>
</feature>
<dbReference type="EC" id="6.1.1.10" evidence="11"/>
<comment type="catalytic activity">
    <reaction evidence="10 11">
        <text>tRNA(Met) + L-methionine + ATP = L-methionyl-tRNA(Met) + AMP + diphosphate</text>
        <dbReference type="Rhea" id="RHEA:13481"/>
        <dbReference type="Rhea" id="RHEA-COMP:9667"/>
        <dbReference type="Rhea" id="RHEA-COMP:9698"/>
        <dbReference type="ChEBI" id="CHEBI:30616"/>
        <dbReference type="ChEBI" id="CHEBI:33019"/>
        <dbReference type="ChEBI" id="CHEBI:57844"/>
        <dbReference type="ChEBI" id="CHEBI:78442"/>
        <dbReference type="ChEBI" id="CHEBI:78530"/>
        <dbReference type="ChEBI" id="CHEBI:456215"/>
        <dbReference type="EC" id="6.1.1.10"/>
    </reaction>
</comment>
<keyword evidence="8 11" id="KW-0648">Protein biosynthesis</keyword>
<dbReference type="GO" id="GO:0005829">
    <property type="term" value="C:cytosol"/>
    <property type="evidence" value="ECO:0007669"/>
    <property type="project" value="TreeGrafter"/>
</dbReference>
<dbReference type="GO" id="GO:0046872">
    <property type="term" value="F:metal ion binding"/>
    <property type="evidence" value="ECO:0007669"/>
    <property type="project" value="UniProtKB-KW"/>
</dbReference>
<dbReference type="NCBIfam" id="TIGR00398">
    <property type="entry name" value="metG"/>
    <property type="match status" value="1"/>
</dbReference>
<dbReference type="GO" id="GO:0005524">
    <property type="term" value="F:ATP binding"/>
    <property type="evidence" value="ECO:0007669"/>
    <property type="project" value="UniProtKB-UniRule"/>
</dbReference>
<organism evidence="14 15">
    <name type="scientific">Euzebya pacifica</name>
    <dbReference type="NCBI Taxonomy" id="1608957"/>
    <lineage>
        <taxon>Bacteria</taxon>
        <taxon>Bacillati</taxon>
        <taxon>Actinomycetota</taxon>
        <taxon>Nitriliruptoria</taxon>
        <taxon>Euzebyales</taxon>
    </lineage>
</organism>
<dbReference type="InterPro" id="IPR009080">
    <property type="entry name" value="tRNAsynth_Ia_anticodon-bd"/>
</dbReference>
<accession>A0A346Y2E9</accession>
<sequence>MARHLITSALPYINGVKHLGNLVGSMLPADVHARYLRMQGHEVLAICATDEHGTPAELAAAEAGQTVQQYCDEQFEIQRDLGERFGLSWDWFGRTSRPQNHELTNHFARKLEEHGYLEERSIQQVYSPSEDRFLPDRYVTGTCPHCGFERARGDQCENCGRLLDPTDLIDPRSTVTGATDLEVRESKSVFLLQTKLADRVREWIETQEQWPNLPRSIALKWLDEGLQDRDITRDLSWGVPVERPGMEHKVWYVWFDAPIGYIASTKEWADADPTGERDWRSWWYDSDDVTYTEFMGKDNVAFHTVSFPITLIGSGEPWHKVDFLKAFNWLTYEGGKFSTSQGIGVFMDDALELLPADTWRWYLIANAPESDDASFTWPLFQQAVNGDLGGKLGNFVNRTLSFTRKQYGEEVPAGGTTGEVEEQLAADVRAKLDELAGLYEAMEFRKVARAVRELWTLGDAYLEVREPWRLRKAEQAPWGDQTGDEAAQAVLRTAINLIPVLAAAAAPIIPTAAATAAASVGATTEAWPTVDLTALQPGHPFEVPPLLFGRIDDDMVEAWQARFSGADDRG</sequence>
<dbReference type="CDD" id="cd00814">
    <property type="entry name" value="MetRS_core"/>
    <property type="match status" value="1"/>
</dbReference>
<dbReference type="CDD" id="cd07957">
    <property type="entry name" value="Anticodon_Ia_Met"/>
    <property type="match status" value="1"/>
</dbReference>
<keyword evidence="7 11" id="KW-0067">ATP-binding</keyword>
<evidence type="ECO:0000256" key="2">
    <source>
        <dbReference type="ARBA" id="ARBA00004496"/>
    </source>
</evidence>
<dbReference type="InterPro" id="IPR041872">
    <property type="entry name" value="Anticodon_Met"/>
</dbReference>
<dbReference type="Pfam" id="PF19303">
    <property type="entry name" value="Anticodon_3"/>
    <property type="match status" value="1"/>
</dbReference>
<dbReference type="InterPro" id="IPR014758">
    <property type="entry name" value="Met-tRNA_synth"/>
</dbReference>
<proteinExistence type="inferred from homology"/>
<keyword evidence="15" id="KW-1185">Reference proteome</keyword>
<evidence type="ECO:0000256" key="5">
    <source>
        <dbReference type="ARBA" id="ARBA00022598"/>
    </source>
</evidence>
<dbReference type="PRINTS" id="PR01041">
    <property type="entry name" value="TRNASYNTHMET"/>
</dbReference>
<dbReference type="KEGG" id="euz:DVS28_a3976"/>
<evidence type="ECO:0000256" key="7">
    <source>
        <dbReference type="ARBA" id="ARBA00022840"/>
    </source>
</evidence>
<evidence type="ECO:0000256" key="10">
    <source>
        <dbReference type="ARBA" id="ARBA00047364"/>
    </source>
</evidence>
<evidence type="ECO:0000256" key="3">
    <source>
        <dbReference type="ARBA" id="ARBA00008258"/>
    </source>
</evidence>
<feature type="binding site" evidence="11">
    <location>
        <position position="159"/>
    </location>
    <ligand>
        <name>Zn(2+)</name>
        <dbReference type="ChEBI" id="CHEBI:29105"/>
    </ligand>
</feature>
<feature type="domain" description="Methionyl/Leucyl tRNA synthetase" evidence="12">
    <location>
        <begin position="4"/>
        <end position="400"/>
    </location>
</feature>
<dbReference type="Gene3D" id="2.20.28.20">
    <property type="entry name" value="Methionyl-tRNA synthetase, Zn-domain"/>
    <property type="match status" value="1"/>
</dbReference>
<comment type="cofactor">
    <cofactor evidence="11">
        <name>Zn(2+)</name>
        <dbReference type="ChEBI" id="CHEBI:29105"/>
    </cofactor>
    <text evidence="11">Binds 1 zinc ion per subunit.</text>
</comment>
<evidence type="ECO:0000256" key="11">
    <source>
        <dbReference type="HAMAP-Rule" id="MF_00098"/>
    </source>
</evidence>
<evidence type="ECO:0000313" key="14">
    <source>
        <dbReference type="EMBL" id="AXV08646.1"/>
    </source>
</evidence>
<comment type="function">
    <text evidence="1 11">Is required not only for elongation of protein synthesis but also for the initiation of all mRNA translation through initiator tRNA(fMet) aminoacylation.</text>
</comment>
<keyword evidence="11" id="KW-0862">Zinc</keyword>
<comment type="similarity">
    <text evidence="3 11">Belongs to the class-I aminoacyl-tRNA synthetase family. MetG type 1 subfamily.</text>
</comment>
<dbReference type="GO" id="GO:0004825">
    <property type="term" value="F:methionine-tRNA ligase activity"/>
    <property type="evidence" value="ECO:0007669"/>
    <property type="project" value="UniProtKB-UniRule"/>
</dbReference>
<evidence type="ECO:0000256" key="6">
    <source>
        <dbReference type="ARBA" id="ARBA00022741"/>
    </source>
</evidence>
<dbReference type="FunFam" id="2.20.28.20:FF:000001">
    <property type="entry name" value="Methionine--tRNA ligase"/>
    <property type="match status" value="1"/>
</dbReference>
<feature type="short sequence motif" description="'KMSKS' region" evidence="11">
    <location>
        <begin position="336"/>
        <end position="340"/>
    </location>
</feature>
<dbReference type="InterPro" id="IPR014729">
    <property type="entry name" value="Rossmann-like_a/b/a_fold"/>
</dbReference>
<dbReference type="GO" id="GO:0017101">
    <property type="term" value="C:aminoacyl-tRNA synthetase multienzyme complex"/>
    <property type="evidence" value="ECO:0007669"/>
    <property type="project" value="TreeGrafter"/>
</dbReference>
<feature type="short sequence motif" description="'HIGH' region" evidence="11">
    <location>
        <begin position="11"/>
        <end position="21"/>
    </location>
</feature>
<dbReference type="Pfam" id="PF09334">
    <property type="entry name" value="tRNA-synt_1g"/>
    <property type="match status" value="1"/>
</dbReference>
<dbReference type="PANTHER" id="PTHR45765:SF1">
    <property type="entry name" value="METHIONINE--TRNA LIGASE, CYTOPLASMIC"/>
    <property type="match status" value="1"/>
</dbReference>
<keyword evidence="11" id="KW-0479">Metal-binding</keyword>
<keyword evidence="5 11" id="KW-0436">Ligase</keyword>
<comment type="subcellular location">
    <subcellularLocation>
        <location evidence="2 11">Cytoplasm</location>
    </subcellularLocation>
</comment>
<dbReference type="RefSeq" id="WP_114592962.1">
    <property type="nucleotide sequence ID" value="NZ_CP031165.1"/>
</dbReference>
<dbReference type="HAMAP" id="MF_00098">
    <property type="entry name" value="Met_tRNA_synth_type1"/>
    <property type="match status" value="1"/>
</dbReference>
<keyword evidence="4 11" id="KW-0963">Cytoplasm</keyword>
<dbReference type="SUPFAM" id="SSF47323">
    <property type="entry name" value="Anticodon-binding domain of a subclass of class I aminoacyl-tRNA synthetases"/>
    <property type="match status" value="1"/>
</dbReference>
<gene>
    <name evidence="11" type="primary">metG</name>
    <name evidence="14" type="ORF">DVS28_a3976</name>
</gene>
<dbReference type="InterPro" id="IPR033911">
    <property type="entry name" value="MetRS_core"/>
</dbReference>
<dbReference type="AlphaFoldDB" id="A0A346Y2E9"/>
<dbReference type="SUPFAM" id="SSF57770">
    <property type="entry name" value="Methionyl-tRNA synthetase (MetRS), Zn-domain"/>
    <property type="match status" value="1"/>
</dbReference>
<evidence type="ECO:0000256" key="4">
    <source>
        <dbReference type="ARBA" id="ARBA00022490"/>
    </source>
</evidence>
<name>A0A346Y2E9_9ACTN</name>
<dbReference type="InterPro" id="IPR015413">
    <property type="entry name" value="Methionyl/Leucyl_tRNA_Synth"/>
</dbReference>
<evidence type="ECO:0000256" key="8">
    <source>
        <dbReference type="ARBA" id="ARBA00022917"/>
    </source>
</evidence>
<reference evidence="14 15" key="1">
    <citation type="submission" date="2018-09" db="EMBL/GenBank/DDBJ databases">
        <title>Complete genome sequence of Euzebya sp. DY32-46 isolated from seawater of Pacific Ocean.</title>
        <authorList>
            <person name="Xu L."/>
            <person name="Wu Y.-H."/>
            <person name="Xu X.-W."/>
        </authorList>
    </citation>
    <scope>NUCLEOTIDE SEQUENCE [LARGE SCALE GENOMIC DNA]</scope>
    <source>
        <strain evidence="14 15">DY32-46</strain>
    </source>
</reference>
<evidence type="ECO:0000259" key="12">
    <source>
        <dbReference type="Pfam" id="PF09334"/>
    </source>
</evidence>
<dbReference type="SUPFAM" id="SSF52374">
    <property type="entry name" value="Nucleotidylyl transferase"/>
    <property type="match status" value="1"/>
</dbReference>
<feature type="binding site" evidence="11">
    <location>
        <position position="339"/>
    </location>
    <ligand>
        <name>ATP</name>
        <dbReference type="ChEBI" id="CHEBI:30616"/>
    </ligand>
</feature>
<dbReference type="Proteomes" id="UP000264006">
    <property type="component" value="Chromosome"/>
</dbReference>
<protein>
    <recommendedName>
        <fullName evidence="11">Methionine--tRNA ligase</fullName>
        <ecNumber evidence="11">6.1.1.10</ecNumber>
    </recommendedName>
    <alternativeName>
        <fullName evidence="11">Methionyl-tRNA synthetase</fullName>
        <shortName evidence="11">MetRS</shortName>
    </alternativeName>
</protein>
<dbReference type="InterPro" id="IPR029038">
    <property type="entry name" value="MetRS_Zn"/>
</dbReference>
<keyword evidence="9 11" id="KW-0030">Aminoacyl-tRNA synthetase</keyword>
<evidence type="ECO:0000259" key="13">
    <source>
        <dbReference type="Pfam" id="PF19303"/>
    </source>
</evidence>
<dbReference type="GO" id="GO:0006431">
    <property type="term" value="P:methionyl-tRNA aminoacylation"/>
    <property type="evidence" value="ECO:0007669"/>
    <property type="project" value="UniProtKB-UniRule"/>
</dbReference>
<dbReference type="OrthoDB" id="9810191at2"/>
<dbReference type="InterPro" id="IPR023458">
    <property type="entry name" value="Met-tRNA_ligase_1"/>
</dbReference>
<comment type="subunit">
    <text evidence="11">Monomer.</text>
</comment>
<evidence type="ECO:0000313" key="15">
    <source>
        <dbReference type="Proteomes" id="UP000264006"/>
    </source>
</evidence>
<dbReference type="EMBL" id="CP031165">
    <property type="protein sequence ID" value="AXV08646.1"/>
    <property type="molecule type" value="Genomic_DNA"/>
</dbReference>
<keyword evidence="6 11" id="KW-0547">Nucleotide-binding</keyword>
<evidence type="ECO:0000256" key="1">
    <source>
        <dbReference type="ARBA" id="ARBA00003314"/>
    </source>
</evidence>